<feature type="transmembrane region" description="Helical" evidence="1">
    <location>
        <begin position="37"/>
        <end position="57"/>
    </location>
</feature>
<evidence type="ECO:0000259" key="2">
    <source>
        <dbReference type="Pfam" id="PF02698"/>
    </source>
</evidence>
<dbReference type="Pfam" id="PF02698">
    <property type="entry name" value="DUF218"/>
    <property type="match status" value="1"/>
</dbReference>
<keyword evidence="1" id="KW-0472">Membrane</keyword>
<feature type="transmembrane region" description="Helical" evidence="1">
    <location>
        <begin position="6"/>
        <end position="25"/>
    </location>
</feature>
<evidence type="ECO:0000256" key="1">
    <source>
        <dbReference type="SAM" id="Phobius"/>
    </source>
</evidence>
<reference evidence="3 4" key="1">
    <citation type="submission" date="2020-07" db="EMBL/GenBank/DDBJ databases">
        <title>Description of Limosilactobacillus balticus sp. nov., Limosilactobacillus agrestis sp. nov., Limosilactobacillus albertensis sp. nov., Limosilactobacillus rudii sp. nov., Limosilactobacillus fastidiosus sp. nov., five novel Limosilactobacillus species isolated from the vertebrate gastrointestinal tract, and proposal of 6 subspecies of Limosilactobacillus reuteri adapted to the gastrointestinal tract of specific vertebrate hosts.</title>
        <authorList>
            <person name="Li F."/>
            <person name="Cheng C."/>
            <person name="Zheng J."/>
            <person name="Quevedo R.M."/>
            <person name="Li J."/>
            <person name="Roos S."/>
            <person name="Gaenzle M.G."/>
            <person name="Walter J."/>
        </authorList>
    </citation>
    <scope>NUCLEOTIDE SEQUENCE [LARGE SCALE GENOMIC DNA]</scope>
    <source>
        <strain evidence="3 4">STM2_1</strain>
    </source>
</reference>
<gene>
    <name evidence="3" type="ORF">H5S09_01990</name>
</gene>
<keyword evidence="1" id="KW-0812">Transmembrane</keyword>
<dbReference type="CDD" id="cd06259">
    <property type="entry name" value="YdcF-like"/>
    <property type="match status" value="1"/>
</dbReference>
<dbReference type="InterPro" id="IPR051599">
    <property type="entry name" value="Cell_Envelope_Assoc"/>
</dbReference>
<proteinExistence type="predicted"/>
<evidence type="ECO:0000313" key="4">
    <source>
        <dbReference type="Proteomes" id="UP000517106"/>
    </source>
</evidence>
<dbReference type="PANTHER" id="PTHR30336">
    <property type="entry name" value="INNER MEMBRANE PROTEIN, PROBABLE PERMEASE"/>
    <property type="match status" value="1"/>
</dbReference>
<comment type="caution">
    <text evidence="3">The sequence shown here is derived from an EMBL/GenBank/DDBJ whole genome shotgun (WGS) entry which is preliminary data.</text>
</comment>
<protein>
    <submittedName>
        <fullName evidence="3">YdcF family protein</fullName>
    </submittedName>
</protein>
<evidence type="ECO:0000313" key="3">
    <source>
        <dbReference type="EMBL" id="MBB1096727.1"/>
    </source>
</evidence>
<feature type="domain" description="DUF218" evidence="2">
    <location>
        <begin position="109"/>
        <end position="248"/>
    </location>
</feature>
<organism evidence="3 4">
    <name type="scientific">Limosilactobacillus rudii</name>
    <dbReference type="NCBI Taxonomy" id="2759755"/>
    <lineage>
        <taxon>Bacteria</taxon>
        <taxon>Bacillati</taxon>
        <taxon>Bacillota</taxon>
        <taxon>Bacilli</taxon>
        <taxon>Lactobacillales</taxon>
        <taxon>Lactobacillaceae</taxon>
        <taxon>Limosilactobacillus</taxon>
    </lineage>
</organism>
<keyword evidence="1" id="KW-1133">Transmembrane helix</keyword>
<keyword evidence="4" id="KW-1185">Reference proteome</keyword>
<dbReference type="InterPro" id="IPR014729">
    <property type="entry name" value="Rossmann-like_a/b/a_fold"/>
</dbReference>
<dbReference type="InterPro" id="IPR003848">
    <property type="entry name" value="DUF218"/>
</dbReference>
<dbReference type="GO" id="GO:0005886">
    <property type="term" value="C:plasma membrane"/>
    <property type="evidence" value="ECO:0007669"/>
    <property type="project" value="TreeGrafter"/>
</dbReference>
<accession>A0A7W3UJI8</accession>
<dbReference type="Proteomes" id="UP000517106">
    <property type="component" value="Unassembled WGS sequence"/>
</dbReference>
<feature type="transmembrane region" description="Helical" evidence="1">
    <location>
        <begin position="69"/>
        <end position="96"/>
    </location>
</feature>
<sequence length="273" mass="31226">MFLWGLINILICCICWGLVIRIILIPHFKNIQVIIHYNLLAFLLMLINLVIVLPFFGYLLRYESPAHCIWHLVLIAAIVDFISTLNLILFCCYSFYTRIKRCPTNVCDIVVLGAAINHGQVSPVLASRLNHAIKCWQQHQSARIIVSGGQSQNEHLSEAAAMARYLVMRGIPAQLILRENHARNTRQNLLFTKRLITAVDRSVVVITSDFHVLRARLDARKIGLSWCFLGTKTPWQFRTLTFIRDYLGVIRDHYCLAGCVWFVGIVIAELLLT</sequence>
<dbReference type="GO" id="GO:0000270">
    <property type="term" value="P:peptidoglycan metabolic process"/>
    <property type="evidence" value="ECO:0007669"/>
    <property type="project" value="TreeGrafter"/>
</dbReference>
<dbReference type="PANTHER" id="PTHR30336:SF4">
    <property type="entry name" value="ENVELOPE BIOGENESIS FACTOR ELYC"/>
    <property type="match status" value="1"/>
</dbReference>
<dbReference type="GO" id="GO:0043164">
    <property type="term" value="P:Gram-negative-bacterium-type cell wall biogenesis"/>
    <property type="evidence" value="ECO:0007669"/>
    <property type="project" value="TreeGrafter"/>
</dbReference>
<dbReference type="AlphaFoldDB" id="A0A7W3UJI8"/>
<dbReference type="Gene3D" id="3.40.50.620">
    <property type="entry name" value="HUPs"/>
    <property type="match status" value="1"/>
</dbReference>
<feature type="transmembrane region" description="Helical" evidence="1">
    <location>
        <begin position="254"/>
        <end position="272"/>
    </location>
</feature>
<dbReference type="RefSeq" id="WP_182595339.1">
    <property type="nucleotide sequence ID" value="NZ_JACIVA010000030.1"/>
</dbReference>
<name>A0A7W3UJI8_9LACO</name>
<dbReference type="EMBL" id="JACIVA010000030">
    <property type="protein sequence ID" value="MBB1096727.1"/>
    <property type="molecule type" value="Genomic_DNA"/>
</dbReference>